<comment type="subcellular location">
    <subcellularLocation>
        <location evidence="1">Nucleus</location>
    </subcellularLocation>
</comment>
<sequence length="327" mass="36809">MDSYETVTSVREIPRCAACVTFTQDEQFVVLGEKSGNVYKLSIPDLTTEGDQPSLDLMLGHLSILSDIAVSYDGKLLATCDRDEKIRISRFQQPFVIEAFCLGHSWLGHCEHKMPFSIGAFERRMDKRNVFADGYLRLWQSETGTELSSIQLTLDGETKKVEAEENSLSVVNPIIIHRLFIAETDICVCSSSSKTVEGSVLYRSESCPLSQFIYPLFLPVIIIIIDGNIKREHWCFTNLQVVNPIPESLLKLPGHRLTRNDAIRIRNKRKTPYRELCDVITLSHVLSSFLLNLVVGSFSFTDIEYADIALLGSDSSKIQTNLLHCLA</sequence>
<keyword evidence="3" id="KW-0819">tRNA processing</keyword>
<evidence type="ECO:0000256" key="3">
    <source>
        <dbReference type="ARBA" id="ARBA00022694"/>
    </source>
</evidence>
<reference key="2">
    <citation type="submission" date="2011-10" db="EMBL/GenBank/DDBJ databases">
        <title>The genome and transcriptome sequence of Clonorchis sinensis provide insights into the carcinogenic liver fluke.</title>
        <authorList>
            <person name="Wang X."/>
            <person name="Huang Y."/>
            <person name="Chen W."/>
            <person name="Liu H."/>
            <person name="Guo L."/>
            <person name="Chen Y."/>
            <person name="Luo F."/>
            <person name="Zhou W."/>
            <person name="Sun J."/>
            <person name="Mao Q."/>
            <person name="Liang P."/>
            <person name="Zhou C."/>
            <person name="Tian Y."/>
            <person name="Men J."/>
            <person name="Lv X."/>
            <person name="Huang L."/>
            <person name="Zhou J."/>
            <person name="Hu Y."/>
            <person name="Li R."/>
            <person name="Zhang F."/>
            <person name="Lei H."/>
            <person name="Li X."/>
            <person name="Hu X."/>
            <person name="Liang C."/>
            <person name="Xu J."/>
            <person name="Wu Z."/>
            <person name="Yu X."/>
        </authorList>
    </citation>
    <scope>NUCLEOTIDE SEQUENCE</scope>
    <source>
        <strain>Henan</strain>
    </source>
</reference>
<reference evidence="6" key="1">
    <citation type="journal article" date="2011" name="Genome Biol.">
        <title>The draft genome of the carcinogenic human liver fluke Clonorchis sinensis.</title>
        <authorList>
            <person name="Wang X."/>
            <person name="Chen W."/>
            <person name="Huang Y."/>
            <person name="Sun J."/>
            <person name="Men J."/>
            <person name="Liu H."/>
            <person name="Luo F."/>
            <person name="Guo L."/>
            <person name="Lv X."/>
            <person name="Deng C."/>
            <person name="Zhou C."/>
            <person name="Fan Y."/>
            <person name="Li X."/>
            <person name="Huang L."/>
            <person name="Hu Y."/>
            <person name="Liang C."/>
            <person name="Hu X."/>
            <person name="Xu J."/>
            <person name="Yu X."/>
        </authorList>
    </citation>
    <scope>NUCLEOTIDE SEQUENCE [LARGE SCALE GENOMIC DNA]</scope>
    <source>
        <strain evidence="6">Henan</strain>
    </source>
</reference>
<dbReference type="InterPro" id="IPR028884">
    <property type="entry name" value="Trm82"/>
</dbReference>
<keyword evidence="6" id="KW-0808">Transferase</keyword>
<dbReference type="InterPro" id="IPR015943">
    <property type="entry name" value="WD40/YVTN_repeat-like_dom_sf"/>
</dbReference>
<dbReference type="PANTHER" id="PTHR16288">
    <property type="entry name" value="WD40 REPEAT PROTEIN 4"/>
    <property type="match status" value="1"/>
</dbReference>
<evidence type="ECO:0000313" key="6">
    <source>
        <dbReference type="EMBL" id="GAA47439.1"/>
    </source>
</evidence>
<evidence type="ECO:0000256" key="1">
    <source>
        <dbReference type="ARBA" id="ARBA00004123"/>
    </source>
</evidence>
<dbReference type="PANTHER" id="PTHR16288:SF0">
    <property type="entry name" value="TRNA (GUANINE-N(7)-)-METHYLTRANSFERASE NON-CATALYTIC SUBUNIT WDR4"/>
    <property type="match status" value="1"/>
</dbReference>
<dbReference type="GO" id="GO:0005634">
    <property type="term" value="C:nucleus"/>
    <property type="evidence" value="ECO:0007669"/>
    <property type="project" value="UniProtKB-SubCell"/>
</dbReference>
<dbReference type="GO" id="GO:0005829">
    <property type="term" value="C:cytosol"/>
    <property type="evidence" value="ECO:0007669"/>
    <property type="project" value="TreeGrafter"/>
</dbReference>
<dbReference type="SUPFAM" id="SSF50978">
    <property type="entry name" value="WD40 repeat-like"/>
    <property type="match status" value="1"/>
</dbReference>
<dbReference type="Gene3D" id="2.130.10.10">
    <property type="entry name" value="YVTN repeat-like/Quinoprotein amine dehydrogenase"/>
    <property type="match status" value="1"/>
</dbReference>
<dbReference type="InterPro" id="IPR036322">
    <property type="entry name" value="WD40_repeat_dom_sf"/>
</dbReference>
<protein>
    <submittedName>
        <fullName evidence="6">tRNA (Guanine-N(7)-)-methyltransferase subunit WDR4</fullName>
    </submittedName>
</protein>
<name>G7Y3A2_CLOSI</name>
<keyword evidence="5" id="KW-0539">Nucleus</keyword>
<gene>
    <name evidence="6" type="ORF">CLF_100364</name>
</gene>
<accession>G7Y3A2</accession>
<evidence type="ECO:0000256" key="2">
    <source>
        <dbReference type="ARBA" id="ARBA00022574"/>
    </source>
</evidence>
<keyword evidence="7" id="KW-1185">Reference proteome</keyword>
<evidence type="ECO:0000256" key="5">
    <source>
        <dbReference type="ARBA" id="ARBA00023242"/>
    </source>
</evidence>
<dbReference type="GO" id="GO:0043527">
    <property type="term" value="C:tRNA methyltransferase complex"/>
    <property type="evidence" value="ECO:0007669"/>
    <property type="project" value="TreeGrafter"/>
</dbReference>
<dbReference type="AlphaFoldDB" id="G7Y3A2"/>
<evidence type="ECO:0000256" key="4">
    <source>
        <dbReference type="ARBA" id="ARBA00022737"/>
    </source>
</evidence>
<dbReference type="GO" id="GO:0008168">
    <property type="term" value="F:methyltransferase activity"/>
    <property type="evidence" value="ECO:0007669"/>
    <property type="project" value="UniProtKB-KW"/>
</dbReference>
<keyword evidence="6" id="KW-0489">Methyltransferase</keyword>
<evidence type="ECO:0000313" key="7">
    <source>
        <dbReference type="Proteomes" id="UP000008909"/>
    </source>
</evidence>
<keyword evidence="4" id="KW-0677">Repeat</keyword>
<organism evidence="6 7">
    <name type="scientific">Clonorchis sinensis</name>
    <name type="common">Chinese liver fluke</name>
    <dbReference type="NCBI Taxonomy" id="79923"/>
    <lineage>
        <taxon>Eukaryota</taxon>
        <taxon>Metazoa</taxon>
        <taxon>Spiralia</taxon>
        <taxon>Lophotrochozoa</taxon>
        <taxon>Platyhelminthes</taxon>
        <taxon>Trematoda</taxon>
        <taxon>Digenea</taxon>
        <taxon>Opisthorchiida</taxon>
        <taxon>Opisthorchiata</taxon>
        <taxon>Opisthorchiidae</taxon>
        <taxon>Clonorchis</taxon>
    </lineage>
</organism>
<dbReference type="GO" id="GO:0036265">
    <property type="term" value="P:RNA (guanine-N7)-methylation"/>
    <property type="evidence" value="ECO:0007669"/>
    <property type="project" value="InterPro"/>
</dbReference>
<dbReference type="GO" id="GO:0006400">
    <property type="term" value="P:tRNA modification"/>
    <property type="evidence" value="ECO:0007669"/>
    <property type="project" value="TreeGrafter"/>
</dbReference>
<dbReference type="Proteomes" id="UP000008909">
    <property type="component" value="Unassembled WGS sequence"/>
</dbReference>
<keyword evidence="2" id="KW-0853">WD repeat</keyword>
<proteinExistence type="predicted"/>
<dbReference type="EMBL" id="DF142838">
    <property type="protein sequence ID" value="GAA47439.1"/>
    <property type="molecule type" value="Genomic_DNA"/>
</dbReference>